<gene>
    <name evidence="1" type="ORF">SAMN02745857_01068</name>
</gene>
<protein>
    <recommendedName>
        <fullName evidence="3">SnoaL-like domain-containing protein</fullName>
    </recommendedName>
</protein>
<dbReference type="EMBL" id="FWXD01000005">
    <property type="protein sequence ID" value="SMC20887.1"/>
    <property type="molecule type" value="Genomic_DNA"/>
</dbReference>
<organism evidence="1 2">
    <name type="scientific">Andreprevotia lacus DSM 23236</name>
    <dbReference type="NCBI Taxonomy" id="1121001"/>
    <lineage>
        <taxon>Bacteria</taxon>
        <taxon>Pseudomonadati</taxon>
        <taxon>Pseudomonadota</taxon>
        <taxon>Betaproteobacteria</taxon>
        <taxon>Neisseriales</taxon>
        <taxon>Chitinibacteraceae</taxon>
        <taxon>Andreprevotia</taxon>
    </lineage>
</organism>
<keyword evidence="2" id="KW-1185">Reference proteome</keyword>
<accession>A0A1W1XAK9</accession>
<dbReference type="STRING" id="1121001.SAMN02745857_01068"/>
<evidence type="ECO:0000313" key="2">
    <source>
        <dbReference type="Proteomes" id="UP000192761"/>
    </source>
</evidence>
<dbReference type="OrthoDB" id="8592202at2"/>
<dbReference type="Gene3D" id="3.10.450.50">
    <property type="match status" value="1"/>
</dbReference>
<sequence>MLKAQAREQAQQLQDLPNIGKAMPADLADFVARYCAAFNALDGAAIAALYAVPSAIAHGSSYTHWTDAAAITANMAALCTLYRDGGYVAASYTVAHWWPQGPDHAVLDVAWHITREGDLPPWQFHTGYNLLRGEHGWLVRLCTAYEEARLDA</sequence>
<evidence type="ECO:0008006" key="3">
    <source>
        <dbReference type="Google" id="ProtNLM"/>
    </source>
</evidence>
<dbReference type="RefSeq" id="WP_139798669.1">
    <property type="nucleotide sequence ID" value="NZ_FWXD01000005.1"/>
</dbReference>
<dbReference type="AlphaFoldDB" id="A0A1W1XAK9"/>
<dbReference type="Proteomes" id="UP000192761">
    <property type="component" value="Unassembled WGS sequence"/>
</dbReference>
<dbReference type="InterPro" id="IPR032710">
    <property type="entry name" value="NTF2-like_dom_sf"/>
</dbReference>
<reference evidence="1 2" key="1">
    <citation type="submission" date="2017-04" db="EMBL/GenBank/DDBJ databases">
        <authorList>
            <person name="Afonso C.L."/>
            <person name="Miller P.J."/>
            <person name="Scott M.A."/>
            <person name="Spackman E."/>
            <person name="Goraichik I."/>
            <person name="Dimitrov K.M."/>
            <person name="Suarez D.L."/>
            <person name="Swayne D.E."/>
        </authorList>
    </citation>
    <scope>NUCLEOTIDE SEQUENCE [LARGE SCALE GENOMIC DNA]</scope>
    <source>
        <strain evidence="1 2">DSM 23236</strain>
    </source>
</reference>
<proteinExistence type="predicted"/>
<dbReference type="SUPFAM" id="SSF54427">
    <property type="entry name" value="NTF2-like"/>
    <property type="match status" value="1"/>
</dbReference>
<name>A0A1W1XAK9_9NEIS</name>
<evidence type="ECO:0000313" key="1">
    <source>
        <dbReference type="EMBL" id="SMC20887.1"/>
    </source>
</evidence>